<evidence type="ECO:0000313" key="4">
    <source>
        <dbReference type="Proteomes" id="UP000251842"/>
    </source>
</evidence>
<dbReference type="InterPro" id="IPR002931">
    <property type="entry name" value="Transglutaminase-like"/>
</dbReference>
<dbReference type="SUPFAM" id="SSF54001">
    <property type="entry name" value="Cysteine proteinases"/>
    <property type="match status" value="1"/>
</dbReference>
<dbReference type="AlphaFoldDB" id="A0A344J5B6"/>
<dbReference type="PANTHER" id="PTHR38339:SF1">
    <property type="entry name" value="TRANSGLUTAMINASE-LIKE DOMAIN-CONTAINING PROTEIN"/>
    <property type="match status" value="1"/>
</dbReference>
<dbReference type="EMBL" id="CP029556">
    <property type="protein sequence ID" value="AXA84226.1"/>
    <property type="molecule type" value="Genomic_DNA"/>
</dbReference>
<proteinExistence type="predicted"/>
<accession>A0A344J5B6</accession>
<dbReference type="SMART" id="SM00460">
    <property type="entry name" value="TGc"/>
    <property type="match status" value="1"/>
</dbReference>
<dbReference type="Gene3D" id="3.10.620.30">
    <property type="match status" value="1"/>
</dbReference>
<feature type="signal peptide" evidence="1">
    <location>
        <begin position="1"/>
        <end position="27"/>
    </location>
</feature>
<gene>
    <name evidence="3" type="ORF">DCD74_05520</name>
</gene>
<dbReference type="Proteomes" id="UP000251842">
    <property type="component" value="Chromosome"/>
</dbReference>
<dbReference type="OrthoDB" id="9804872at2"/>
<keyword evidence="1" id="KW-0732">Signal</keyword>
<name>A0A344J5B6_9GAMM</name>
<evidence type="ECO:0000256" key="1">
    <source>
        <dbReference type="SAM" id="SignalP"/>
    </source>
</evidence>
<dbReference type="Pfam" id="PF01841">
    <property type="entry name" value="Transglut_core"/>
    <property type="match status" value="1"/>
</dbReference>
<evidence type="ECO:0000259" key="2">
    <source>
        <dbReference type="SMART" id="SM00460"/>
    </source>
</evidence>
<organism evidence="3 4">
    <name type="scientific">Solilutibacter oculi</name>
    <dbReference type="NCBI Taxonomy" id="2698682"/>
    <lineage>
        <taxon>Bacteria</taxon>
        <taxon>Pseudomonadati</taxon>
        <taxon>Pseudomonadota</taxon>
        <taxon>Gammaproteobacteria</taxon>
        <taxon>Lysobacterales</taxon>
        <taxon>Lysobacteraceae</taxon>
        <taxon>Solilutibacter</taxon>
    </lineage>
</organism>
<evidence type="ECO:0000313" key="3">
    <source>
        <dbReference type="EMBL" id="AXA84226.1"/>
    </source>
</evidence>
<keyword evidence="4" id="KW-1185">Reference proteome</keyword>
<sequence>MRGKGGGTAVMGMVGVMLAGVTGSVAAQPATTTDPVAEVRALADAGRFSDANARIDALLPGANSAQRTSLEWERERMRRVRIDFSLDRAGAWQRVQKQIPDLDAREFAVWDRQGLMEAMEIDGERRWFGRAPSNLFRLSAEARARRAEQTPFREGPMESLNDVQRSIRADALASGKVNGLQPMRVRVKQGITVEADAVPAGETVRAWIPWPRDIPGQQRDIKLLSSSPVKADIAPAATLQRTAYMEAKARKGAPTEFAIEYEVTLMAQYHPIDPDQVQPIPREQSLAPFLAERAPHVVFSDDLRAFSKSVVGDEKSPYRIAQKLFAAVDRIPWAGALEYSTIRNISDYALKAGHADCGQQTLLLITLLRMNGIPARWQSGMVFGADGYDNLHDWGMVYLAPYGWVPMDVTTGRFATQEAGLEWFYLGGLDNWRIAFNDDWSRDFVPAKHHVRSETVDLQRGEVEWKGGNLYFDQWDYHFTATVLPASAGVAMAHQSAAGG</sequence>
<feature type="chain" id="PRO_5016905295" evidence="1">
    <location>
        <begin position="28"/>
        <end position="500"/>
    </location>
</feature>
<dbReference type="RefSeq" id="WP_112926439.1">
    <property type="nucleotide sequence ID" value="NZ_CP029556.1"/>
</dbReference>
<dbReference type="KEGG" id="lue:DCD74_05520"/>
<feature type="domain" description="Transglutaminase-like" evidence="2">
    <location>
        <begin position="349"/>
        <end position="411"/>
    </location>
</feature>
<dbReference type="PANTHER" id="PTHR38339">
    <property type="entry name" value="TRANSGLUTAMINASE DOMAIN PROTEIN"/>
    <property type="match status" value="1"/>
</dbReference>
<reference evidence="4" key="1">
    <citation type="submission" date="2018-05" db="EMBL/GenBank/DDBJ databases">
        <title>Luteimonas pekinense sp. nov., isolated from human Meibomian gland secretions, Beijing, China.</title>
        <authorList>
            <person name="Wen T."/>
            <person name="Bai H."/>
            <person name="Lv H."/>
        </authorList>
    </citation>
    <scope>NUCLEOTIDE SEQUENCE [LARGE SCALE GENOMIC DNA]</scope>
    <source>
        <strain evidence="4">83-4</strain>
    </source>
</reference>
<protein>
    <submittedName>
        <fullName evidence="3">Transglutaminase</fullName>
    </submittedName>
</protein>
<dbReference type="InterPro" id="IPR038765">
    <property type="entry name" value="Papain-like_cys_pep_sf"/>
</dbReference>